<name>A0A517Q1T7_9PLAN</name>
<evidence type="ECO:0000313" key="1">
    <source>
        <dbReference type="EMBL" id="QDT25599.1"/>
    </source>
</evidence>
<dbReference type="EMBL" id="CP037421">
    <property type="protein sequence ID" value="QDT25599.1"/>
    <property type="molecule type" value="Genomic_DNA"/>
</dbReference>
<accession>A0A517Q1T7</accession>
<organism evidence="1 3">
    <name type="scientific">Gimesia panareensis</name>
    <dbReference type="NCBI Taxonomy" id="2527978"/>
    <lineage>
        <taxon>Bacteria</taxon>
        <taxon>Pseudomonadati</taxon>
        <taxon>Planctomycetota</taxon>
        <taxon>Planctomycetia</taxon>
        <taxon>Planctomycetales</taxon>
        <taxon>Planctomycetaceae</taxon>
        <taxon>Gimesia</taxon>
    </lineage>
</organism>
<sequence length="46" mass="5588">MTNICLIIYLNLLNIIDGWRQFTIQEMRSEPTFLSDLYLIQLVWRV</sequence>
<proteinExistence type="predicted"/>
<dbReference type="Proteomes" id="UP000315647">
    <property type="component" value="Chromosome"/>
</dbReference>
<dbReference type="EMBL" id="CP036317">
    <property type="protein sequence ID" value="QDV18306.1"/>
    <property type="molecule type" value="Genomic_DNA"/>
</dbReference>
<protein>
    <submittedName>
        <fullName evidence="1">Uncharacterized protein</fullName>
    </submittedName>
</protein>
<gene>
    <name evidence="1" type="ORF">Enr10x_08960</name>
    <name evidence="2" type="ORF">Pan153_29630</name>
</gene>
<accession>A0A518FPN8</accession>
<accession>A0A518A1E0</accession>
<evidence type="ECO:0000313" key="2">
    <source>
        <dbReference type="EMBL" id="QDV18306.1"/>
    </source>
</evidence>
<evidence type="ECO:0000313" key="3">
    <source>
        <dbReference type="Proteomes" id="UP000315647"/>
    </source>
</evidence>
<dbReference type="AlphaFoldDB" id="A0A517Q1T7"/>
<dbReference type="Proteomes" id="UP000320839">
    <property type="component" value="Chromosome"/>
</dbReference>
<reference evidence="1 3" key="1">
    <citation type="submission" date="2019-03" db="EMBL/GenBank/DDBJ databases">
        <title>Deep-cultivation of Planctomycetes and their phenomic and genomic characterization uncovers novel biology.</title>
        <authorList>
            <person name="Wiegand S."/>
            <person name="Jogler M."/>
            <person name="Boedeker C."/>
            <person name="Pinto D."/>
            <person name="Vollmers J."/>
            <person name="Rivas-Marin E."/>
            <person name="Kohn T."/>
            <person name="Peeters S.H."/>
            <person name="Heuer A."/>
            <person name="Rast P."/>
            <person name="Oberbeckmann S."/>
            <person name="Bunk B."/>
            <person name="Jeske O."/>
            <person name="Meyerdierks A."/>
            <person name="Storesund J.E."/>
            <person name="Kallscheuer N."/>
            <person name="Luecker S."/>
            <person name="Lage O.M."/>
            <person name="Pohl T."/>
            <person name="Merkel B.J."/>
            <person name="Hornburger P."/>
            <person name="Mueller R.-W."/>
            <person name="Bruemmer F."/>
            <person name="Labrenz M."/>
            <person name="Spormann A.M."/>
            <person name="Op den Camp H."/>
            <person name="Overmann J."/>
            <person name="Amann R."/>
            <person name="Jetten M.S.M."/>
            <person name="Mascher T."/>
            <person name="Medema M.H."/>
            <person name="Devos D.P."/>
            <person name="Kaster A.-K."/>
            <person name="Ovreas L."/>
            <person name="Rohde M."/>
            <person name="Galperin M.Y."/>
            <person name="Jogler C."/>
        </authorList>
    </citation>
    <scope>NUCLEOTIDE SEQUENCE [LARGE SCALE GENOMIC DNA]</scope>
    <source>
        <strain evidence="1 3">Enr10</strain>
        <strain evidence="2 4">Pan153</strain>
    </source>
</reference>
<evidence type="ECO:0000313" key="4">
    <source>
        <dbReference type="Proteomes" id="UP000320839"/>
    </source>
</evidence>
<keyword evidence="3" id="KW-1185">Reference proteome</keyword>